<dbReference type="AlphaFoldDB" id="A0A0K2SXK3"/>
<protein>
    <submittedName>
        <fullName evidence="1">Uncharacterized protein</fullName>
    </submittedName>
</protein>
<name>A0A0K2SXK3_LEPSM</name>
<dbReference type="EMBL" id="HACA01001147">
    <property type="protein sequence ID" value="CDW18508.1"/>
    <property type="molecule type" value="Transcribed_RNA"/>
</dbReference>
<accession>A0A0K2SXK3</accession>
<evidence type="ECO:0000313" key="1">
    <source>
        <dbReference type="EMBL" id="CDW18508.1"/>
    </source>
</evidence>
<sequence length="27" mass="2954">MMSCSFLFTDVGEFCSIATFKPSSCSQ</sequence>
<organism evidence="1">
    <name type="scientific">Lepeophtheirus salmonis</name>
    <name type="common">Salmon louse</name>
    <name type="synonym">Caligus salmonis</name>
    <dbReference type="NCBI Taxonomy" id="72036"/>
    <lineage>
        <taxon>Eukaryota</taxon>
        <taxon>Metazoa</taxon>
        <taxon>Ecdysozoa</taxon>
        <taxon>Arthropoda</taxon>
        <taxon>Crustacea</taxon>
        <taxon>Multicrustacea</taxon>
        <taxon>Hexanauplia</taxon>
        <taxon>Copepoda</taxon>
        <taxon>Siphonostomatoida</taxon>
        <taxon>Caligidae</taxon>
        <taxon>Lepeophtheirus</taxon>
    </lineage>
</organism>
<proteinExistence type="predicted"/>
<reference evidence="1" key="1">
    <citation type="submission" date="2014-05" db="EMBL/GenBank/DDBJ databases">
        <authorList>
            <person name="Chronopoulou M."/>
        </authorList>
    </citation>
    <scope>NUCLEOTIDE SEQUENCE</scope>
    <source>
        <tissue evidence="1">Whole organism</tissue>
    </source>
</reference>